<dbReference type="EMBL" id="RHFK02000006">
    <property type="protein sequence ID" value="TWW75183.1"/>
    <property type="molecule type" value="Genomic_DNA"/>
</dbReference>
<dbReference type="PANTHER" id="PTHR45080">
    <property type="entry name" value="CONTACTIN 5"/>
    <property type="match status" value="1"/>
</dbReference>
<comment type="caution">
    <text evidence="2">The sequence shown here is derived from an EMBL/GenBank/DDBJ whole genome shotgun (WGS) entry which is preliminary data.</text>
</comment>
<dbReference type="GO" id="GO:0005886">
    <property type="term" value="C:plasma membrane"/>
    <property type="evidence" value="ECO:0007669"/>
    <property type="project" value="TreeGrafter"/>
</dbReference>
<dbReference type="Pfam" id="PF07679">
    <property type="entry name" value="I-set"/>
    <property type="match status" value="1"/>
</dbReference>
<dbReference type="SMART" id="SM00409">
    <property type="entry name" value="IG"/>
    <property type="match status" value="1"/>
</dbReference>
<dbReference type="SMART" id="SM00408">
    <property type="entry name" value="IGc2"/>
    <property type="match status" value="1"/>
</dbReference>
<sequence>MGFKTFLFPASVRFRMLDNGHLQIRGIKKTDEGVYNCEARVAARGEIDYKKITVVVNVFPTIRVRQSEVNATADIGSSTMLACDADGFPDPIITWAQCFMKSSTHQMEDLPTLSLYLHEGPREHLDREHINIFTFWLFSELFNNIALESGEKYILNEDGSELTIKDVKKVDEGDYACVAKNKAGMKTEEVSLNVFVPPKITYLNNQTASEFDELVTLTCEASGDPTPTISWSFENRIFTEGEQVPFHLFHCFSV</sequence>
<dbReference type="InterPro" id="IPR013098">
    <property type="entry name" value="Ig_I-set"/>
</dbReference>
<dbReference type="GO" id="GO:0043025">
    <property type="term" value="C:neuronal cell body"/>
    <property type="evidence" value="ECO:0007669"/>
    <property type="project" value="TreeGrafter"/>
</dbReference>
<dbReference type="Pfam" id="PF13927">
    <property type="entry name" value="Ig_3"/>
    <property type="match status" value="1"/>
</dbReference>
<evidence type="ECO:0000259" key="1">
    <source>
        <dbReference type="PROSITE" id="PS50835"/>
    </source>
</evidence>
<dbReference type="InterPro" id="IPR013783">
    <property type="entry name" value="Ig-like_fold"/>
</dbReference>
<proteinExistence type="predicted"/>
<dbReference type="GO" id="GO:0007156">
    <property type="term" value="P:homophilic cell adhesion via plasma membrane adhesion molecules"/>
    <property type="evidence" value="ECO:0007669"/>
    <property type="project" value="TreeGrafter"/>
</dbReference>
<dbReference type="Gene3D" id="2.60.40.10">
    <property type="entry name" value="Immunoglobulins"/>
    <property type="match status" value="3"/>
</dbReference>
<dbReference type="PROSITE" id="PS50835">
    <property type="entry name" value="IG_LIKE"/>
    <property type="match status" value="2"/>
</dbReference>
<dbReference type="SUPFAM" id="SSF48726">
    <property type="entry name" value="Immunoglobulin"/>
    <property type="match status" value="3"/>
</dbReference>
<dbReference type="InterPro" id="IPR007110">
    <property type="entry name" value="Ig-like_dom"/>
</dbReference>
<evidence type="ECO:0000313" key="3">
    <source>
        <dbReference type="Proteomes" id="UP000324091"/>
    </source>
</evidence>
<organism evidence="2 3">
    <name type="scientific">Takifugu flavidus</name>
    <name type="common">sansaifugu</name>
    <dbReference type="NCBI Taxonomy" id="433684"/>
    <lineage>
        <taxon>Eukaryota</taxon>
        <taxon>Metazoa</taxon>
        <taxon>Chordata</taxon>
        <taxon>Craniata</taxon>
        <taxon>Vertebrata</taxon>
        <taxon>Euteleostomi</taxon>
        <taxon>Actinopterygii</taxon>
        <taxon>Neopterygii</taxon>
        <taxon>Teleostei</taxon>
        <taxon>Neoteleostei</taxon>
        <taxon>Acanthomorphata</taxon>
        <taxon>Eupercaria</taxon>
        <taxon>Tetraodontiformes</taxon>
        <taxon>Tetradontoidea</taxon>
        <taxon>Tetraodontidae</taxon>
        <taxon>Takifugu</taxon>
    </lineage>
</organism>
<protein>
    <submittedName>
        <fullName evidence="2">Neural cell adhesion molecule 1</fullName>
    </submittedName>
</protein>
<dbReference type="GO" id="GO:0008046">
    <property type="term" value="F:axon guidance receptor activity"/>
    <property type="evidence" value="ECO:0007669"/>
    <property type="project" value="TreeGrafter"/>
</dbReference>
<evidence type="ECO:0000313" key="2">
    <source>
        <dbReference type="EMBL" id="TWW75183.1"/>
    </source>
</evidence>
<dbReference type="PANTHER" id="PTHR45080:SF29">
    <property type="entry name" value="NEURAL CELL ADHESION MOLECULE 1-LIKE ISOFORM X1"/>
    <property type="match status" value="1"/>
</dbReference>
<feature type="domain" description="Ig-like" evidence="1">
    <location>
        <begin position="198"/>
        <end position="254"/>
    </location>
</feature>
<dbReference type="GO" id="GO:0050808">
    <property type="term" value="P:synapse organization"/>
    <property type="evidence" value="ECO:0007669"/>
    <property type="project" value="TreeGrafter"/>
</dbReference>
<dbReference type="InterPro" id="IPR003599">
    <property type="entry name" value="Ig_sub"/>
</dbReference>
<dbReference type="InterPro" id="IPR050958">
    <property type="entry name" value="Cell_Adh-Cytoskel_Orgn"/>
</dbReference>
<dbReference type="InterPro" id="IPR036179">
    <property type="entry name" value="Ig-like_dom_sf"/>
</dbReference>
<reference evidence="2 3" key="1">
    <citation type="submission" date="2019-04" db="EMBL/GenBank/DDBJ databases">
        <title>Chromosome genome assembly for Takifugu flavidus.</title>
        <authorList>
            <person name="Xiao S."/>
        </authorList>
    </citation>
    <scope>NUCLEOTIDE SEQUENCE [LARGE SCALE GENOMIC DNA]</scope>
    <source>
        <strain evidence="2">HTHZ2018</strain>
        <tissue evidence="2">Muscle</tissue>
    </source>
</reference>
<dbReference type="GO" id="GO:0030424">
    <property type="term" value="C:axon"/>
    <property type="evidence" value="ECO:0007669"/>
    <property type="project" value="TreeGrafter"/>
</dbReference>
<dbReference type="AlphaFoldDB" id="A0A5C6P6R4"/>
<keyword evidence="3" id="KW-1185">Reference proteome</keyword>
<dbReference type="Proteomes" id="UP000324091">
    <property type="component" value="Chromosome 14"/>
</dbReference>
<gene>
    <name evidence="2" type="ORF">D4764_14G0011860</name>
</gene>
<dbReference type="InterPro" id="IPR003598">
    <property type="entry name" value="Ig_sub2"/>
</dbReference>
<feature type="domain" description="Ig-like" evidence="1">
    <location>
        <begin position="60"/>
        <end position="193"/>
    </location>
</feature>
<accession>A0A5C6P6R4</accession>
<name>A0A5C6P6R4_9TELE</name>